<evidence type="ECO:0000313" key="2">
    <source>
        <dbReference type="Proteomes" id="UP001218218"/>
    </source>
</evidence>
<dbReference type="EMBL" id="JARIHO010000001">
    <property type="protein sequence ID" value="KAJ7368748.1"/>
    <property type="molecule type" value="Genomic_DNA"/>
</dbReference>
<organism evidence="1 2">
    <name type="scientific">Mycena albidolilacea</name>
    <dbReference type="NCBI Taxonomy" id="1033008"/>
    <lineage>
        <taxon>Eukaryota</taxon>
        <taxon>Fungi</taxon>
        <taxon>Dikarya</taxon>
        <taxon>Basidiomycota</taxon>
        <taxon>Agaricomycotina</taxon>
        <taxon>Agaricomycetes</taxon>
        <taxon>Agaricomycetidae</taxon>
        <taxon>Agaricales</taxon>
        <taxon>Marasmiineae</taxon>
        <taxon>Mycenaceae</taxon>
        <taxon>Mycena</taxon>
    </lineage>
</organism>
<reference evidence="1" key="1">
    <citation type="submission" date="2023-03" db="EMBL/GenBank/DDBJ databases">
        <title>Massive genome expansion in bonnet fungi (Mycena s.s.) driven by repeated elements and novel gene families across ecological guilds.</title>
        <authorList>
            <consortium name="Lawrence Berkeley National Laboratory"/>
            <person name="Harder C.B."/>
            <person name="Miyauchi S."/>
            <person name="Viragh M."/>
            <person name="Kuo A."/>
            <person name="Thoen E."/>
            <person name="Andreopoulos B."/>
            <person name="Lu D."/>
            <person name="Skrede I."/>
            <person name="Drula E."/>
            <person name="Henrissat B."/>
            <person name="Morin E."/>
            <person name="Kohler A."/>
            <person name="Barry K."/>
            <person name="LaButti K."/>
            <person name="Morin E."/>
            <person name="Salamov A."/>
            <person name="Lipzen A."/>
            <person name="Mereny Z."/>
            <person name="Hegedus B."/>
            <person name="Baldrian P."/>
            <person name="Stursova M."/>
            <person name="Weitz H."/>
            <person name="Taylor A."/>
            <person name="Grigoriev I.V."/>
            <person name="Nagy L.G."/>
            <person name="Martin F."/>
            <person name="Kauserud H."/>
        </authorList>
    </citation>
    <scope>NUCLEOTIDE SEQUENCE</scope>
    <source>
        <strain evidence="1">CBHHK002</strain>
    </source>
</reference>
<gene>
    <name evidence="1" type="ORF">DFH08DRAFT_832146</name>
</gene>
<name>A0AAD7AW20_9AGAR</name>
<proteinExistence type="predicted"/>
<keyword evidence="2" id="KW-1185">Reference proteome</keyword>
<sequence>MAHHMLYQAMAENPCGYDGYLWAPFDTFLNVPRLQQFDKTRFWYHSPWAQYVANPAIPEAAEDKTRHARPLAPATDAPDAYPENPADRYNQNWWWGTKEYGLEVCVPAFEKVPLYMRERLAQYTGTDGKTRLVGGSSDTIYIPGRHADAFRETLAIFLETTCFLEIATPTTVHLVAPPTEPILFVDHYWIWDPPLNATFVRNKWAEGLEVDTFHSFHWGDHSDRGWRAHPGIVEDTRLVFAQSAARQGIEWK</sequence>
<dbReference type="Proteomes" id="UP001218218">
    <property type="component" value="Unassembled WGS sequence"/>
</dbReference>
<protein>
    <submittedName>
        <fullName evidence="1">Uncharacterized protein</fullName>
    </submittedName>
</protein>
<dbReference type="AlphaFoldDB" id="A0AAD7AW20"/>
<evidence type="ECO:0000313" key="1">
    <source>
        <dbReference type="EMBL" id="KAJ7368748.1"/>
    </source>
</evidence>
<comment type="caution">
    <text evidence="1">The sequence shown here is derived from an EMBL/GenBank/DDBJ whole genome shotgun (WGS) entry which is preliminary data.</text>
</comment>
<accession>A0AAD7AW20</accession>